<keyword evidence="5 8" id="KW-0812">Transmembrane</keyword>
<keyword evidence="7 8" id="KW-0472">Membrane</keyword>
<dbReference type="STRING" id="360412.LARV_01214"/>
<keyword evidence="2" id="KW-1003">Cell membrane</keyword>
<name>A0A0S7BEV4_9CHLR</name>
<keyword evidence="4" id="KW-0808">Transferase</keyword>
<dbReference type="PANTHER" id="PTHR33908">
    <property type="entry name" value="MANNOSYLTRANSFERASE YKCB-RELATED"/>
    <property type="match status" value="1"/>
</dbReference>
<dbReference type="Proteomes" id="UP000055060">
    <property type="component" value="Unassembled WGS sequence"/>
</dbReference>
<evidence type="ECO:0000256" key="5">
    <source>
        <dbReference type="ARBA" id="ARBA00022692"/>
    </source>
</evidence>
<proteinExistence type="predicted"/>
<dbReference type="EMBL" id="DF967972">
    <property type="protein sequence ID" value="GAP13460.1"/>
    <property type="molecule type" value="Genomic_DNA"/>
</dbReference>
<feature type="transmembrane region" description="Helical" evidence="8">
    <location>
        <begin position="143"/>
        <end position="161"/>
    </location>
</feature>
<evidence type="ECO:0000256" key="8">
    <source>
        <dbReference type="SAM" id="Phobius"/>
    </source>
</evidence>
<feature type="transmembrane region" description="Helical" evidence="8">
    <location>
        <begin position="173"/>
        <end position="204"/>
    </location>
</feature>
<dbReference type="PANTHER" id="PTHR33908:SF11">
    <property type="entry name" value="MEMBRANE PROTEIN"/>
    <property type="match status" value="1"/>
</dbReference>
<keyword evidence="6 8" id="KW-1133">Transmembrane helix</keyword>
<dbReference type="InterPro" id="IPR050297">
    <property type="entry name" value="LipidA_mod_glycosyltrf_83"/>
</dbReference>
<feature type="transmembrane region" description="Helical" evidence="8">
    <location>
        <begin position="94"/>
        <end position="113"/>
    </location>
</feature>
<feature type="transmembrane region" description="Helical" evidence="8">
    <location>
        <begin position="320"/>
        <end position="343"/>
    </location>
</feature>
<evidence type="ECO:0000256" key="2">
    <source>
        <dbReference type="ARBA" id="ARBA00022475"/>
    </source>
</evidence>
<dbReference type="OrthoDB" id="9821820at2"/>
<evidence type="ECO:0000256" key="1">
    <source>
        <dbReference type="ARBA" id="ARBA00004651"/>
    </source>
</evidence>
<gene>
    <name evidence="9" type="ORF">LARV_01214</name>
</gene>
<protein>
    <recommendedName>
        <fullName evidence="11">Glycosyltransferase RgtA/B/C/D-like domain-containing protein</fullName>
    </recommendedName>
</protein>
<dbReference type="GO" id="GO:0009103">
    <property type="term" value="P:lipopolysaccharide biosynthetic process"/>
    <property type="evidence" value="ECO:0007669"/>
    <property type="project" value="UniProtKB-ARBA"/>
</dbReference>
<evidence type="ECO:0000256" key="4">
    <source>
        <dbReference type="ARBA" id="ARBA00022679"/>
    </source>
</evidence>
<keyword evidence="3" id="KW-0328">Glycosyltransferase</keyword>
<evidence type="ECO:0000313" key="10">
    <source>
        <dbReference type="Proteomes" id="UP000055060"/>
    </source>
</evidence>
<feature type="transmembrane region" description="Helical" evidence="8">
    <location>
        <begin position="355"/>
        <end position="374"/>
    </location>
</feature>
<dbReference type="AlphaFoldDB" id="A0A0S7BEV4"/>
<reference evidence="9" key="1">
    <citation type="submission" date="2015-07" db="EMBL/GenBank/DDBJ databases">
        <title>Draft Genome Sequences of Anaerolinea thermolimosa IMO-1, Bellilinea caldifistulae GOMI-1, Leptolinea tardivitalis YMTK-2, Levilinea saccharolytica KIBI-1,Longilinea arvoryzae KOME-1, Previously Described as Members of the Anaerolineaceae (Chloroflexi).</title>
        <authorList>
            <person name="Sekiguchi Y."/>
            <person name="Ohashi A."/>
            <person name="Matsuura N."/>
            <person name="Tourlousse M.D."/>
        </authorList>
    </citation>
    <scope>NUCLEOTIDE SEQUENCE [LARGE SCALE GENOMIC DNA]</scope>
    <source>
        <strain evidence="9">KOME-1</strain>
    </source>
</reference>
<evidence type="ECO:0000256" key="6">
    <source>
        <dbReference type="ARBA" id="ARBA00022989"/>
    </source>
</evidence>
<feature type="transmembrane region" description="Helical" evidence="8">
    <location>
        <begin position="6"/>
        <end position="23"/>
    </location>
</feature>
<evidence type="ECO:0000313" key="9">
    <source>
        <dbReference type="EMBL" id="GAP13460.1"/>
    </source>
</evidence>
<keyword evidence="10" id="KW-1185">Reference proteome</keyword>
<organism evidence="9">
    <name type="scientific">Longilinea arvoryzae</name>
    <dbReference type="NCBI Taxonomy" id="360412"/>
    <lineage>
        <taxon>Bacteria</taxon>
        <taxon>Bacillati</taxon>
        <taxon>Chloroflexota</taxon>
        <taxon>Anaerolineae</taxon>
        <taxon>Anaerolineales</taxon>
        <taxon>Anaerolineaceae</taxon>
        <taxon>Longilinea</taxon>
    </lineage>
</organism>
<comment type="subcellular location">
    <subcellularLocation>
        <location evidence="1">Cell membrane</location>
        <topology evidence="1">Multi-pass membrane protein</topology>
    </subcellularLocation>
</comment>
<accession>A0A0S7BEV4</accession>
<dbReference type="GO" id="GO:0016763">
    <property type="term" value="F:pentosyltransferase activity"/>
    <property type="evidence" value="ECO:0007669"/>
    <property type="project" value="TreeGrafter"/>
</dbReference>
<feature type="transmembrane region" description="Helical" evidence="8">
    <location>
        <begin position="286"/>
        <end position="308"/>
    </location>
</feature>
<evidence type="ECO:0008006" key="11">
    <source>
        <dbReference type="Google" id="ProtNLM"/>
    </source>
</evidence>
<feature type="transmembrane region" description="Helical" evidence="8">
    <location>
        <begin position="381"/>
        <end position="399"/>
    </location>
</feature>
<dbReference type="GO" id="GO:0005886">
    <property type="term" value="C:plasma membrane"/>
    <property type="evidence" value="ECO:0007669"/>
    <property type="project" value="UniProtKB-SubCell"/>
</dbReference>
<evidence type="ECO:0000256" key="7">
    <source>
        <dbReference type="ARBA" id="ARBA00023136"/>
    </source>
</evidence>
<evidence type="ECO:0000256" key="3">
    <source>
        <dbReference type="ARBA" id="ARBA00022676"/>
    </source>
</evidence>
<dbReference type="RefSeq" id="WP_075072794.1">
    <property type="nucleotide sequence ID" value="NZ_DF967972.1"/>
</dbReference>
<feature type="transmembrane region" description="Helical" evidence="8">
    <location>
        <begin position="120"/>
        <end position="137"/>
    </location>
</feature>
<sequence>MKTNPWLLAIGLILLSILALILGRAMMPVTPALTHDSAAYLNAAENLASSGQLRIDMTLTTAQESSRRLCAYMPGYAVFLSGLLRLGISESAALYGLTLAGLILMGLMVAVLVRELTHSLFLAIAAGAILLIFQPLLDTMTYALTETLYIPVSLALIWVISRYVRSARPEIGVIILLVASMAALSLLRIVGAMLVAVAGGVLVLRSLLNRRWRRAAGEVGLTALSQIPAAAVLLANYQQTGRIYCATNSAGWNIERTTRGLLAQLLLGQFKPDLSLGLGLRGFVEALPGIAIGIVLVILALALVYLAWRARKQLGQAGRDLATWPVLVMVLYLAVYYGFFFVFGNTWARWDFPRYFVPGYPFILILGLLVLDALFRRLPYWPVRVALLLGLAGVVFAYAQTSLRQIPVAAAGRGIEAAEVGDQPVMAYLRQNLKESDLLFSTREPTLWYYFRRPVRRVMGLTEISCRQLQAPPAGGRSLFVLFPEGNYPGDPASAEDESWFRGWIESCGRVADHQVFGDSAVYIIEWNNR</sequence>